<feature type="binding site" evidence="3">
    <location>
        <begin position="379"/>
        <end position="386"/>
    </location>
    <ligand>
        <name>ATP</name>
        <dbReference type="ChEBI" id="CHEBI:30616"/>
    </ligand>
</feature>
<dbReference type="SUPFAM" id="SSF52540">
    <property type="entry name" value="P-loop containing nucleoside triphosphate hydrolases"/>
    <property type="match status" value="1"/>
</dbReference>
<sequence>MDDPDDERDRIPEPPAAGELVEVSPSAVLDRLDQPRDAGLVDDDAQLVDEDQNKGRAVTVDGLVDELPAVRPPAAPRPVLPAWVKSWPAFLDAASWWVRHAWHVTAFHGIRLPLYWLRLVGRAPFGVARLLGVVWQWSTDPDGRQMRSAMNTAGADPAVFVRLTEQHRQMVRGRLLVTAIVSVLATFVGWSVITSTSPGVITTLTVVLLAILGGIGRSADRPVTSRSIDSEAVPRLTADLIITALGSLGIAELNKSLKPGVELGVRFPSPIMRDGPGFRAEVDLPPGVTAGDVIERRDRLASGLRRPLSSVWPSSDHDTHAGRLHIWCGDKPMSKAKPVAWTLAKAGKVDLFDPFPIGTDPQGRPVTITLMFALMIIGALPRMGKTFLLRLLALAAALDPSAELHIYDLRGGADLLPLEPVAHRFRTGDDTDDLAYLKADIRELKREMARRYKTIRSLPRDVCPEGKVTRELADRRSLGLWPIVVVIDEVQVAFDDDPELVAEVTDLGKRGPAAGIMFVLATQRVDAKSLPTGISSNAVLRFCLKVTGQVENDMVLGTSMYKAGIRATMFARTDRGVGYLAGEGDEPVIVRTAYLDAPAAETVAARARAARLAAGLLTGHAAGIDPDPDDSTASILDHLASVWPVGEEKVWWDDLAERLAGTYPGLYGAWTGEQVTAAVRPHSLRSIQIKRTIDGKQLNRRGLARTALQAVLEDRTANSDTPAGRDASWPTYTPPVVDDTTPHSPATPDPDPGYQ</sequence>
<feature type="domain" description="FtsK" evidence="6">
    <location>
        <begin position="363"/>
        <end position="553"/>
    </location>
</feature>
<evidence type="ECO:0000256" key="1">
    <source>
        <dbReference type="ARBA" id="ARBA00022741"/>
    </source>
</evidence>
<keyword evidence="5" id="KW-1133">Transmembrane helix</keyword>
<feature type="transmembrane region" description="Helical" evidence="5">
    <location>
        <begin position="175"/>
        <end position="193"/>
    </location>
</feature>
<evidence type="ECO:0000313" key="7">
    <source>
        <dbReference type="EMBL" id="GAA3612975.1"/>
    </source>
</evidence>
<feature type="transmembrane region" description="Helical" evidence="5">
    <location>
        <begin position="199"/>
        <end position="216"/>
    </location>
</feature>
<dbReference type="RefSeq" id="WP_344802670.1">
    <property type="nucleotide sequence ID" value="NZ_BAABAB010000009.1"/>
</dbReference>
<gene>
    <name evidence="7" type="ORF">GCM10022236_13440</name>
</gene>
<dbReference type="Proteomes" id="UP001501490">
    <property type="component" value="Unassembled WGS sequence"/>
</dbReference>
<feature type="compositionally biased region" description="Low complexity" evidence="4">
    <location>
        <begin position="730"/>
        <end position="739"/>
    </location>
</feature>
<dbReference type="PANTHER" id="PTHR22683">
    <property type="entry name" value="SPORULATION PROTEIN RELATED"/>
    <property type="match status" value="1"/>
</dbReference>
<keyword evidence="1 3" id="KW-0547">Nucleotide-binding</keyword>
<evidence type="ECO:0000256" key="5">
    <source>
        <dbReference type="SAM" id="Phobius"/>
    </source>
</evidence>
<keyword evidence="8" id="KW-1185">Reference proteome</keyword>
<comment type="caution">
    <text evidence="7">The sequence shown here is derived from an EMBL/GenBank/DDBJ whole genome shotgun (WGS) entry which is preliminary data.</text>
</comment>
<evidence type="ECO:0000259" key="6">
    <source>
        <dbReference type="PROSITE" id="PS50901"/>
    </source>
</evidence>
<evidence type="ECO:0000313" key="8">
    <source>
        <dbReference type="Proteomes" id="UP001501490"/>
    </source>
</evidence>
<evidence type="ECO:0000256" key="2">
    <source>
        <dbReference type="ARBA" id="ARBA00022840"/>
    </source>
</evidence>
<dbReference type="PANTHER" id="PTHR22683:SF41">
    <property type="entry name" value="DNA TRANSLOCASE FTSK"/>
    <property type="match status" value="1"/>
</dbReference>
<dbReference type="Gene3D" id="3.40.50.300">
    <property type="entry name" value="P-loop containing nucleotide triphosphate hydrolases"/>
    <property type="match status" value="1"/>
</dbReference>
<organism evidence="7 8">
    <name type="scientific">Microlunatus ginsengisoli</name>
    <dbReference type="NCBI Taxonomy" id="363863"/>
    <lineage>
        <taxon>Bacteria</taxon>
        <taxon>Bacillati</taxon>
        <taxon>Actinomycetota</taxon>
        <taxon>Actinomycetes</taxon>
        <taxon>Propionibacteriales</taxon>
        <taxon>Propionibacteriaceae</taxon>
        <taxon>Microlunatus</taxon>
    </lineage>
</organism>
<dbReference type="InterPro" id="IPR002543">
    <property type="entry name" value="FtsK_dom"/>
</dbReference>
<dbReference type="PROSITE" id="PS50901">
    <property type="entry name" value="FTSK"/>
    <property type="match status" value="1"/>
</dbReference>
<keyword evidence="5" id="KW-0812">Transmembrane</keyword>
<dbReference type="InterPro" id="IPR050206">
    <property type="entry name" value="FtsK/SpoIIIE/SftA"/>
</dbReference>
<name>A0ABP6ZKW0_9ACTN</name>
<dbReference type="InterPro" id="IPR027417">
    <property type="entry name" value="P-loop_NTPase"/>
</dbReference>
<feature type="compositionally biased region" description="Pro residues" evidence="4">
    <location>
        <begin position="745"/>
        <end position="755"/>
    </location>
</feature>
<evidence type="ECO:0000256" key="3">
    <source>
        <dbReference type="PROSITE-ProRule" id="PRU00289"/>
    </source>
</evidence>
<protein>
    <submittedName>
        <fullName evidence="7">FtsK/SpoIIIE domain-containing protein</fullName>
    </submittedName>
</protein>
<evidence type="ECO:0000256" key="4">
    <source>
        <dbReference type="SAM" id="MobiDB-lite"/>
    </source>
</evidence>
<feature type="region of interest" description="Disordered" evidence="4">
    <location>
        <begin position="714"/>
        <end position="755"/>
    </location>
</feature>
<keyword evidence="2 3" id="KW-0067">ATP-binding</keyword>
<feature type="transmembrane region" description="Helical" evidence="5">
    <location>
        <begin position="366"/>
        <end position="384"/>
    </location>
</feature>
<proteinExistence type="predicted"/>
<reference evidence="8" key="1">
    <citation type="journal article" date="2019" name="Int. J. Syst. Evol. Microbiol.">
        <title>The Global Catalogue of Microorganisms (GCM) 10K type strain sequencing project: providing services to taxonomists for standard genome sequencing and annotation.</title>
        <authorList>
            <consortium name="The Broad Institute Genomics Platform"/>
            <consortium name="The Broad Institute Genome Sequencing Center for Infectious Disease"/>
            <person name="Wu L."/>
            <person name="Ma J."/>
        </authorList>
    </citation>
    <scope>NUCLEOTIDE SEQUENCE [LARGE SCALE GENOMIC DNA]</scope>
    <source>
        <strain evidence="8">JCM 16929</strain>
    </source>
</reference>
<dbReference type="EMBL" id="BAABAB010000009">
    <property type="protein sequence ID" value="GAA3612975.1"/>
    <property type="molecule type" value="Genomic_DNA"/>
</dbReference>
<accession>A0ABP6ZKW0</accession>
<feature type="region of interest" description="Disordered" evidence="4">
    <location>
        <begin position="1"/>
        <end position="24"/>
    </location>
</feature>
<keyword evidence="5" id="KW-0472">Membrane</keyword>